<proteinExistence type="predicted"/>
<evidence type="ECO:0000313" key="2">
    <source>
        <dbReference type="Proteomes" id="UP000649617"/>
    </source>
</evidence>
<organism evidence="1 2">
    <name type="scientific">Symbiodinium pilosum</name>
    <name type="common">Dinoflagellate</name>
    <dbReference type="NCBI Taxonomy" id="2952"/>
    <lineage>
        <taxon>Eukaryota</taxon>
        <taxon>Sar</taxon>
        <taxon>Alveolata</taxon>
        <taxon>Dinophyceae</taxon>
        <taxon>Suessiales</taxon>
        <taxon>Symbiodiniaceae</taxon>
        <taxon>Symbiodinium</taxon>
    </lineage>
</organism>
<dbReference type="AlphaFoldDB" id="A0A812QLN0"/>
<dbReference type="EMBL" id="CAJNIZ010017091">
    <property type="protein sequence ID" value="CAE7393404.1"/>
    <property type="molecule type" value="Genomic_DNA"/>
</dbReference>
<protein>
    <submittedName>
        <fullName evidence="1">Uncharacterized protein</fullName>
    </submittedName>
</protein>
<sequence>MSSHTLEPPGAGLFHETLCSMAGGSLDKTFYLGRTITKDPGDMSARPAMEDPEELRGALDQFFEHFHKHIFHPVVHRLEALATREDASYLQKDGVQMQYNAAG</sequence>
<evidence type="ECO:0000313" key="1">
    <source>
        <dbReference type="EMBL" id="CAE7393404.1"/>
    </source>
</evidence>
<accession>A0A812QLN0</accession>
<name>A0A812QLN0_SYMPI</name>
<gene>
    <name evidence="1" type="ORF">SPIL2461_LOCUS9662</name>
</gene>
<dbReference type="Proteomes" id="UP000649617">
    <property type="component" value="Unassembled WGS sequence"/>
</dbReference>
<comment type="caution">
    <text evidence="1">The sequence shown here is derived from an EMBL/GenBank/DDBJ whole genome shotgun (WGS) entry which is preliminary data.</text>
</comment>
<reference evidence="1" key="1">
    <citation type="submission" date="2021-02" db="EMBL/GenBank/DDBJ databases">
        <authorList>
            <person name="Dougan E. K."/>
            <person name="Rhodes N."/>
            <person name="Thang M."/>
            <person name="Chan C."/>
        </authorList>
    </citation>
    <scope>NUCLEOTIDE SEQUENCE</scope>
</reference>
<keyword evidence="2" id="KW-1185">Reference proteome</keyword>
<dbReference type="OrthoDB" id="407449at2759"/>